<dbReference type="Proteomes" id="UP000217785">
    <property type="component" value="Unassembled WGS sequence"/>
</dbReference>
<dbReference type="NCBIfam" id="TIGR00077">
    <property type="entry name" value="lspA"/>
    <property type="match status" value="1"/>
</dbReference>
<organism evidence="12 13">
    <name type="scientific">Effusibacillus lacus</name>
    <dbReference type="NCBI Taxonomy" id="1348429"/>
    <lineage>
        <taxon>Bacteria</taxon>
        <taxon>Bacillati</taxon>
        <taxon>Bacillota</taxon>
        <taxon>Bacilli</taxon>
        <taxon>Bacillales</taxon>
        <taxon>Alicyclobacillaceae</taxon>
        <taxon>Effusibacillus</taxon>
    </lineage>
</organism>
<evidence type="ECO:0000256" key="8">
    <source>
        <dbReference type="ARBA" id="ARBA00023136"/>
    </source>
</evidence>
<feature type="active site" evidence="9">
    <location>
        <position position="108"/>
    </location>
</feature>
<evidence type="ECO:0000256" key="2">
    <source>
        <dbReference type="ARBA" id="ARBA00022475"/>
    </source>
</evidence>
<dbReference type="GO" id="GO:0005886">
    <property type="term" value="C:plasma membrane"/>
    <property type="evidence" value="ECO:0007669"/>
    <property type="project" value="UniProtKB-SubCell"/>
</dbReference>
<dbReference type="GO" id="GO:0004190">
    <property type="term" value="F:aspartic-type endopeptidase activity"/>
    <property type="evidence" value="ECO:0007669"/>
    <property type="project" value="UniProtKB-UniRule"/>
</dbReference>
<keyword evidence="6 9" id="KW-0378">Hydrolase</keyword>
<evidence type="ECO:0000313" key="12">
    <source>
        <dbReference type="EMBL" id="GAX90977.1"/>
    </source>
</evidence>
<dbReference type="PANTHER" id="PTHR33695:SF1">
    <property type="entry name" value="LIPOPROTEIN SIGNAL PEPTIDASE"/>
    <property type="match status" value="1"/>
</dbReference>
<comment type="subcellular location">
    <subcellularLocation>
        <location evidence="9">Cell membrane</location>
        <topology evidence="9">Multi-pass membrane protein</topology>
    </subcellularLocation>
</comment>
<dbReference type="EC" id="3.4.23.36" evidence="9"/>
<evidence type="ECO:0000256" key="1">
    <source>
        <dbReference type="ARBA" id="ARBA00006139"/>
    </source>
</evidence>
<comment type="function">
    <text evidence="9 10">This protein specifically catalyzes the removal of signal peptides from prolipoproteins.</text>
</comment>
<feature type="transmembrane region" description="Helical" evidence="9">
    <location>
        <begin position="81"/>
        <end position="98"/>
    </location>
</feature>
<dbReference type="Pfam" id="PF01252">
    <property type="entry name" value="Peptidase_A8"/>
    <property type="match status" value="1"/>
</dbReference>
<evidence type="ECO:0000313" key="13">
    <source>
        <dbReference type="Proteomes" id="UP000217785"/>
    </source>
</evidence>
<evidence type="ECO:0000256" key="10">
    <source>
        <dbReference type="RuleBase" id="RU000594"/>
    </source>
</evidence>
<evidence type="ECO:0000256" key="9">
    <source>
        <dbReference type="HAMAP-Rule" id="MF_00161"/>
    </source>
</evidence>
<feature type="transmembrane region" description="Helical" evidence="9">
    <location>
        <begin position="118"/>
        <end position="140"/>
    </location>
</feature>
<comment type="caution">
    <text evidence="9">Lacks conserved residue(s) required for the propagation of feature annotation.</text>
</comment>
<dbReference type="HAMAP" id="MF_00161">
    <property type="entry name" value="LspA"/>
    <property type="match status" value="1"/>
</dbReference>
<keyword evidence="3 9" id="KW-0645">Protease</keyword>
<feature type="transmembrane region" description="Helical" evidence="9">
    <location>
        <begin position="57"/>
        <end position="74"/>
    </location>
</feature>
<dbReference type="AlphaFoldDB" id="A0A292YIR5"/>
<keyword evidence="4 9" id="KW-0812">Transmembrane</keyword>
<dbReference type="PANTHER" id="PTHR33695">
    <property type="entry name" value="LIPOPROTEIN SIGNAL PEPTIDASE"/>
    <property type="match status" value="1"/>
</dbReference>
<keyword evidence="8 9" id="KW-0472">Membrane</keyword>
<reference evidence="13" key="1">
    <citation type="submission" date="2017-07" db="EMBL/GenBank/DDBJ databases">
        <title>Draft genome sequence of Effusibacillus lacus strain skLN1.</title>
        <authorList>
            <person name="Watanabe M."/>
            <person name="Kojima H."/>
            <person name="Fukui M."/>
        </authorList>
    </citation>
    <scope>NUCLEOTIDE SEQUENCE [LARGE SCALE GENOMIC DNA]</scope>
    <source>
        <strain evidence="13">skLN1</strain>
    </source>
</reference>
<keyword evidence="7 9" id="KW-1133">Transmembrane helix</keyword>
<dbReference type="InterPro" id="IPR001872">
    <property type="entry name" value="Peptidase_A8"/>
</dbReference>
<proteinExistence type="inferred from homology"/>
<keyword evidence="5 9" id="KW-0064">Aspartyl protease</keyword>
<evidence type="ECO:0000256" key="7">
    <source>
        <dbReference type="ARBA" id="ARBA00022989"/>
    </source>
</evidence>
<dbReference type="UniPathway" id="UPA00665"/>
<evidence type="ECO:0000256" key="11">
    <source>
        <dbReference type="RuleBase" id="RU004181"/>
    </source>
</evidence>
<comment type="caution">
    <text evidence="12">The sequence shown here is derived from an EMBL/GenBank/DDBJ whole genome shotgun (WGS) entry which is preliminary data.</text>
</comment>
<feature type="active site" evidence="9">
    <location>
        <position position="124"/>
    </location>
</feature>
<comment type="similarity">
    <text evidence="1 9 11">Belongs to the peptidase A8 family.</text>
</comment>
<name>A0A292YIR5_9BACL</name>
<dbReference type="PRINTS" id="PR00781">
    <property type="entry name" value="LIPOSIGPTASE"/>
</dbReference>
<comment type="pathway">
    <text evidence="9">Protein modification; lipoprotein biosynthesis (signal peptide cleavage).</text>
</comment>
<evidence type="ECO:0000256" key="3">
    <source>
        <dbReference type="ARBA" id="ARBA00022670"/>
    </source>
</evidence>
<protein>
    <recommendedName>
        <fullName evidence="9">Lipoprotein signal peptidase</fullName>
        <ecNumber evidence="9">3.4.23.36</ecNumber>
    </recommendedName>
    <alternativeName>
        <fullName evidence="9">Prolipoprotein signal peptidase</fullName>
    </alternativeName>
    <alternativeName>
        <fullName evidence="9">Signal peptidase II</fullName>
        <shortName evidence="9">SPase II</shortName>
    </alternativeName>
</protein>
<comment type="catalytic activity">
    <reaction evidence="9 10">
        <text>Release of signal peptides from bacterial membrane prolipoproteins. Hydrolyzes -Xaa-Yaa-Zaa-|-(S,diacylglyceryl)Cys-, in which Xaa is hydrophobic (preferably Leu), and Yaa (Ala or Ser) and Zaa (Gly or Ala) have small, neutral side chains.</text>
        <dbReference type="EC" id="3.4.23.36"/>
    </reaction>
</comment>
<keyword evidence="13" id="KW-1185">Reference proteome</keyword>
<dbReference type="EMBL" id="BDUF01000076">
    <property type="protein sequence ID" value="GAX90977.1"/>
    <property type="molecule type" value="Genomic_DNA"/>
</dbReference>
<evidence type="ECO:0000256" key="6">
    <source>
        <dbReference type="ARBA" id="ARBA00022801"/>
    </source>
</evidence>
<dbReference type="PROSITE" id="PS00855">
    <property type="entry name" value="SPASE_II"/>
    <property type="match status" value="1"/>
</dbReference>
<evidence type="ECO:0000256" key="5">
    <source>
        <dbReference type="ARBA" id="ARBA00022750"/>
    </source>
</evidence>
<dbReference type="GO" id="GO:0006508">
    <property type="term" value="P:proteolysis"/>
    <property type="evidence" value="ECO:0007669"/>
    <property type="project" value="UniProtKB-KW"/>
</dbReference>
<evidence type="ECO:0000256" key="4">
    <source>
        <dbReference type="ARBA" id="ARBA00022692"/>
    </source>
</evidence>
<keyword evidence="2 9" id="KW-1003">Cell membrane</keyword>
<sequence length="150" mass="17009">MLYLWSALVVAADQITKYLVKTYMEQGESFPVFGEYLRITSHRNPGAAWGILAGQRWFFVVISVAVAIGVIYYSRRVRSRLVRAALPLLLGGAVGNMIDRVLYGEVVDFFDVRIINYPIFNIADMAIVISVGLIFLDALLDYRREQVSRQ</sequence>
<accession>A0A292YIR5</accession>
<gene>
    <name evidence="9" type="primary">lspA</name>
    <name evidence="12" type="ORF">EFBL_2637</name>
</gene>